<evidence type="ECO:0000259" key="2">
    <source>
        <dbReference type="Pfam" id="PF20150"/>
    </source>
</evidence>
<dbReference type="Pfam" id="PF20150">
    <property type="entry name" value="2EXR"/>
    <property type="match status" value="1"/>
</dbReference>
<feature type="region of interest" description="Disordered" evidence="1">
    <location>
        <begin position="1"/>
        <end position="41"/>
    </location>
</feature>
<sequence length="1086" mass="122182">MVLEDVENTAPESFSDNPYPSSDDPYASASPPSTGARFDASTLPQPLPIIGTFMGFSDRAVRFKTETTLKFAERKVGRQLNSEEAQALAYHIYQLEQTKSYFAATGAAAGTYQWYRTWDKMKYPFYQPKVEDIDRNKFGPIKGNMAQFARHTWRFSLYVLVAGQMGNIIGQLLAQPLAAVNTSNDPKLEQFGQELKASSHAEGQRTAQQGREIQDRRREFQEQVRNRAGGGPSPQARWGKQPQDNGDGGDDMSPTAGNETWGTQSAGTDTWESFSNHTSQSTSQRQQGPPSTEAWNRQPSSRPQSAQPSSLPFDDDASPTGGLFQDEVNNPQSQPQPQARPGESSWDRLRRGGAPAPLQKPQQQSRRVEPERREQREGSTLGDSYTFVEGDDERAMERQRAQQEFDARLERERQGRDFNDENKKWLLRETASQSYWYAMNVRDSLSPIRREPPHKRRLSNEILPTTGTGSSRRVRMQRTSQAQQLSDAEKTDRVFADEAHVELLKPMPYWHANQGQKGGLSQPQLHTNIDDPFASFDRKLETLGNISCAVSVKDPQLLLPTDYWPRSSPVSLPDGTRYCYECNATSDETEERTQSQLSCDSCGKVFFDKEHTNTNSSSRVIPGRPTFYGPNSMDSVHAFETANQATDPRRIMEENGPSLVADGEIGNDSSGRTHMNLSRPCAQLSSSNYLYGVALPQVSDNGYEPPSYQHYVNTASTAGFSSAFTPSPEADTLTQETEEHEVHTPKMVSKAPKRTCKPRTSECEVSKFHRFMDLTLELRRSIYAFALHTGRPIKPHLCDYPADDTIQFHDDNQFDHFATSDLLGITRVNKETRAEALPIFYSVNTFEVGPDTTTYFDRLVYLGRFDMIRHVRFSIEMRKESTSPGLLRRMHQYIKEADAFEKGLAQPPGRRLWSLTRHPQYTYGGIPELNTLIALTKLTSPLADKDQGRSKENTASRSKLVVPILSASAMASFDRLKWFPAVMYGLGIQIHYVGNMPFSSVSGSTVDITWHQRFQKKDFGDVPEYVNPVDSTGQTAAYKRAVELDPELEEKSRPRGWAYMRTTCVGGNSGWFDIMTECGGIGYGPR</sequence>
<feature type="region of interest" description="Disordered" evidence="1">
    <location>
        <begin position="223"/>
        <end position="406"/>
    </location>
</feature>
<organism evidence="3 4">
    <name type="scientific">Alternaria burnsii</name>
    <dbReference type="NCBI Taxonomy" id="1187904"/>
    <lineage>
        <taxon>Eukaryota</taxon>
        <taxon>Fungi</taxon>
        <taxon>Dikarya</taxon>
        <taxon>Ascomycota</taxon>
        <taxon>Pezizomycotina</taxon>
        <taxon>Dothideomycetes</taxon>
        <taxon>Pleosporomycetidae</taxon>
        <taxon>Pleosporales</taxon>
        <taxon>Pleosporineae</taxon>
        <taxon>Pleosporaceae</taxon>
        <taxon>Alternaria</taxon>
        <taxon>Alternaria sect. Alternaria</taxon>
    </lineage>
</organism>
<gene>
    <name evidence="3" type="ORF">GT037_005247</name>
</gene>
<feature type="domain" description="2EXR" evidence="2">
    <location>
        <begin position="768"/>
        <end position="857"/>
    </location>
</feature>
<dbReference type="GeneID" id="62203472"/>
<dbReference type="RefSeq" id="XP_038787244.1">
    <property type="nucleotide sequence ID" value="XM_038930294.1"/>
</dbReference>
<feature type="compositionally biased region" description="Polar residues" evidence="1">
    <location>
        <begin position="255"/>
        <end position="295"/>
    </location>
</feature>
<feature type="compositionally biased region" description="Low complexity" evidence="1">
    <location>
        <begin position="18"/>
        <end position="33"/>
    </location>
</feature>
<reference evidence="3" key="2">
    <citation type="submission" date="2020-08" db="EMBL/GenBank/DDBJ databases">
        <title>Draft Genome Sequence of Cumin Blight Pathogen Alternaria burnsii.</title>
        <authorList>
            <person name="Feng Z."/>
        </authorList>
    </citation>
    <scope>NUCLEOTIDE SEQUENCE</scope>
    <source>
        <strain evidence="3">CBS107.38</strain>
    </source>
</reference>
<comment type="caution">
    <text evidence="3">The sequence shown here is derived from an EMBL/GenBank/DDBJ whole genome shotgun (WGS) entry which is preliminary data.</text>
</comment>
<feature type="compositionally biased region" description="Basic and acidic residues" evidence="1">
    <location>
        <begin position="366"/>
        <end position="377"/>
    </location>
</feature>
<feature type="compositionally biased region" description="Basic and acidic residues" evidence="1">
    <location>
        <begin position="393"/>
        <end position="406"/>
    </location>
</feature>
<name>A0A8H7EGJ9_9PLEO</name>
<evidence type="ECO:0000256" key="1">
    <source>
        <dbReference type="SAM" id="MobiDB-lite"/>
    </source>
</evidence>
<evidence type="ECO:0000313" key="3">
    <source>
        <dbReference type="EMBL" id="KAF7677035.1"/>
    </source>
</evidence>
<dbReference type="PANTHER" id="PTHR42085:SF1">
    <property type="entry name" value="F-BOX DOMAIN-CONTAINING PROTEIN"/>
    <property type="match status" value="1"/>
</dbReference>
<reference evidence="3" key="1">
    <citation type="submission" date="2020-01" db="EMBL/GenBank/DDBJ databases">
        <authorList>
            <person name="Feng Z.H.Z."/>
        </authorList>
    </citation>
    <scope>NUCLEOTIDE SEQUENCE</scope>
    <source>
        <strain evidence="3">CBS107.38</strain>
    </source>
</reference>
<proteinExistence type="predicted"/>
<dbReference type="EMBL" id="JAAABM010000006">
    <property type="protein sequence ID" value="KAF7677035.1"/>
    <property type="molecule type" value="Genomic_DNA"/>
</dbReference>
<dbReference type="Proteomes" id="UP000596902">
    <property type="component" value="Unassembled WGS sequence"/>
</dbReference>
<keyword evidence="4" id="KW-1185">Reference proteome</keyword>
<feature type="compositionally biased region" description="Low complexity" evidence="1">
    <location>
        <begin position="297"/>
        <end position="310"/>
    </location>
</feature>
<accession>A0A8H7EGJ9</accession>
<feature type="compositionally biased region" description="Polar residues" evidence="1">
    <location>
        <begin position="327"/>
        <end position="337"/>
    </location>
</feature>
<dbReference type="AlphaFoldDB" id="A0A8H7EGJ9"/>
<dbReference type="PANTHER" id="PTHR42085">
    <property type="entry name" value="F-BOX DOMAIN-CONTAINING PROTEIN"/>
    <property type="match status" value="1"/>
</dbReference>
<protein>
    <recommendedName>
        <fullName evidence="2">2EXR domain-containing protein</fullName>
    </recommendedName>
</protein>
<feature type="region of interest" description="Disordered" evidence="1">
    <location>
        <begin position="195"/>
        <end position="214"/>
    </location>
</feature>
<evidence type="ECO:0000313" key="4">
    <source>
        <dbReference type="Proteomes" id="UP000596902"/>
    </source>
</evidence>
<dbReference type="InterPro" id="IPR038883">
    <property type="entry name" value="AN11006-like"/>
</dbReference>
<dbReference type="InterPro" id="IPR045518">
    <property type="entry name" value="2EXR"/>
</dbReference>